<dbReference type="GO" id="GO:0008395">
    <property type="term" value="F:steroid hydroxylase activity"/>
    <property type="evidence" value="ECO:0007669"/>
    <property type="project" value="TreeGrafter"/>
</dbReference>
<keyword evidence="9" id="KW-1185">Reference proteome</keyword>
<evidence type="ECO:0000256" key="2">
    <source>
        <dbReference type="ARBA" id="ARBA00022617"/>
    </source>
</evidence>
<dbReference type="SUPFAM" id="SSF48264">
    <property type="entry name" value="Cytochrome P450"/>
    <property type="match status" value="1"/>
</dbReference>
<evidence type="ECO:0000256" key="1">
    <source>
        <dbReference type="ARBA" id="ARBA00010617"/>
    </source>
</evidence>
<dbReference type="PANTHER" id="PTHR46696">
    <property type="entry name" value="P450, PUTATIVE (EUROFUNG)-RELATED"/>
    <property type="match status" value="1"/>
</dbReference>
<dbReference type="PRINTS" id="PR00359">
    <property type="entry name" value="BP450"/>
</dbReference>
<organism evidence="8 9">
    <name type="scientific">Goekera deserti</name>
    <dbReference type="NCBI Taxonomy" id="2497753"/>
    <lineage>
        <taxon>Bacteria</taxon>
        <taxon>Bacillati</taxon>
        <taxon>Actinomycetota</taxon>
        <taxon>Actinomycetes</taxon>
        <taxon>Geodermatophilales</taxon>
        <taxon>Geodermatophilaceae</taxon>
        <taxon>Goekera</taxon>
    </lineage>
</organism>
<dbReference type="InterPro" id="IPR036396">
    <property type="entry name" value="Cyt_P450_sf"/>
</dbReference>
<dbReference type="GO" id="GO:0020037">
    <property type="term" value="F:heme binding"/>
    <property type="evidence" value="ECO:0007669"/>
    <property type="project" value="InterPro"/>
</dbReference>
<dbReference type="PANTHER" id="PTHR46696:SF4">
    <property type="entry name" value="BIOTIN BIOSYNTHESIS CYTOCHROME P450"/>
    <property type="match status" value="1"/>
</dbReference>
<protein>
    <submittedName>
        <fullName evidence="8">Cytochrome P450</fullName>
    </submittedName>
</protein>
<accession>A0A7K3WCX9</accession>
<gene>
    <name evidence="8" type="ORF">G1H19_09415</name>
</gene>
<sequence>MSSTREIHTPAQQTSVVNPRGPRSMLFWALRHGLPRLVVGQGVKRGDVQARLIGDPAAHHDPFPLHAEVRAMGPLVRGRLTYMTATHSVVKEVLRSSSFGVKRDGSELPQALGAMLRWSGQGGPPHPIQPPSLLAVEGAEHTRYRRLVSSVFTARAIGRLRGQVQAVADELLDELAAGPSEVDLVAAYAARLPLTVIADILGVPASEHAQVLDFGSRVVSSLDIAVTWPEFRETQLALAEFEVWVGNHLDRLRRDPGDDLLSQLVVANEGGQGLTERELRSLAGLLLAAGFETTVNLLGSGTRLLLQNPDQLERLRADETLWPTAVDECLRLESPVQTTDRTALQHTELAGMRVGKDAHVVLFLGGANRDPAVFPDPDTLDVGRPNAADHLSFSGGPHFCLGAALAKLEGEIGLKSLFTRFPDLALAPGAHRRETRVLRGYDRLPVRLGTPA</sequence>
<dbReference type="RefSeq" id="WP_152727708.1">
    <property type="nucleotide sequence ID" value="NZ_JAABOZ010000001.1"/>
</dbReference>
<dbReference type="InterPro" id="IPR002397">
    <property type="entry name" value="Cyt_P450_B"/>
</dbReference>
<dbReference type="Gene3D" id="1.10.630.10">
    <property type="entry name" value="Cytochrome P450"/>
    <property type="match status" value="1"/>
</dbReference>
<evidence type="ECO:0000256" key="6">
    <source>
        <dbReference type="ARBA" id="ARBA00023033"/>
    </source>
</evidence>
<evidence type="ECO:0000256" key="5">
    <source>
        <dbReference type="ARBA" id="ARBA00023004"/>
    </source>
</evidence>
<dbReference type="FunFam" id="1.10.630.10:FF:000018">
    <property type="entry name" value="Cytochrome P450 monooxygenase"/>
    <property type="match status" value="1"/>
</dbReference>
<dbReference type="GO" id="GO:0036199">
    <property type="term" value="F:cholest-4-en-3-one 26-monooxygenase activity"/>
    <property type="evidence" value="ECO:0007669"/>
    <property type="project" value="TreeGrafter"/>
</dbReference>
<dbReference type="EMBL" id="JAAGWK010000011">
    <property type="protein sequence ID" value="NEL54217.1"/>
    <property type="molecule type" value="Genomic_DNA"/>
</dbReference>
<dbReference type="AlphaFoldDB" id="A0A7K3WCX9"/>
<dbReference type="PROSITE" id="PS00086">
    <property type="entry name" value="CYTOCHROME_P450"/>
    <property type="match status" value="1"/>
</dbReference>
<dbReference type="GO" id="GO:0005506">
    <property type="term" value="F:iron ion binding"/>
    <property type="evidence" value="ECO:0007669"/>
    <property type="project" value="InterPro"/>
</dbReference>
<evidence type="ECO:0000313" key="8">
    <source>
        <dbReference type="EMBL" id="NEL54217.1"/>
    </source>
</evidence>
<keyword evidence="4 7" id="KW-0560">Oxidoreductase</keyword>
<dbReference type="InterPro" id="IPR017972">
    <property type="entry name" value="Cyt_P450_CS"/>
</dbReference>
<keyword evidence="2 7" id="KW-0349">Heme</keyword>
<evidence type="ECO:0000256" key="7">
    <source>
        <dbReference type="RuleBase" id="RU000461"/>
    </source>
</evidence>
<keyword evidence="3 7" id="KW-0479">Metal-binding</keyword>
<evidence type="ECO:0000256" key="3">
    <source>
        <dbReference type="ARBA" id="ARBA00022723"/>
    </source>
</evidence>
<reference evidence="8 9" key="1">
    <citation type="submission" date="2020-02" db="EMBL/GenBank/DDBJ databases">
        <title>The whole genome sequence of CPCC 205119.</title>
        <authorList>
            <person name="Jiang Z."/>
        </authorList>
    </citation>
    <scope>NUCLEOTIDE SEQUENCE [LARGE SCALE GENOMIC DNA]</scope>
    <source>
        <strain evidence="8 9">CPCC 205119</strain>
    </source>
</reference>
<dbReference type="Pfam" id="PF00067">
    <property type="entry name" value="p450"/>
    <property type="match status" value="1"/>
</dbReference>
<evidence type="ECO:0000256" key="4">
    <source>
        <dbReference type="ARBA" id="ARBA00023002"/>
    </source>
</evidence>
<proteinExistence type="inferred from homology"/>
<dbReference type="GO" id="GO:0006707">
    <property type="term" value="P:cholesterol catabolic process"/>
    <property type="evidence" value="ECO:0007669"/>
    <property type="project" value="TreeGrafter"/>
</dbReference>
<keyword evidence="5 7" id="KW-0408">Iron</keyword>
<comment type="similarity">
    <text evidence="1 7">Belongs to the cytochrome P450 family.</text>
</comment>
<name>A0A7K3WCX9_9ACTN</name>
<keyword evidence="6 7" id="KW-0503">Monooxygenase</keyword>
<evidence type="ECO:0000313" key="9">
    <source>
        <dbReference type="Proteomes" id="UP000470470"/>
    </source>
</evidence>
<dbReference type="CDD" id="cd20625">
    <property type="entry name" value="CYP164-like"/>
    <property type="match status" value="1"/>
</dbReference>
<dbReference type="Proteomes" id="UP000470470">
    <property type="component" value="Unassembled WGS sequence"/>
</dbReference>
<dbReference type="InterPro" id="IPR001128">
    <property type="entry name" value="Cyt_P450"/>
</dbReference>
<comment type="caution">
    <text evidence="8">The sequence shown here is derived from an EMBL/GenBank/DDBJ whole genome shotgun (WGS) entry which is preliminary data.</text>
</comment>